<reference evidence="3 4" key="1">
    <citation type="submission" date="2023-07" db="EMBL/GenBank/DDBJ databases">
        <title>Sorghum-associated microbial communities from plants grown in Nebraska, USA.</title>
        <authorList>
            <person name="Schachtman D."/>
        </authorList>
    </citation>
    <scope>NUCLEOTIDE SEQUENCE [LARGE SCALE GENOMIC DNA]</scope>
    <source>
        <strain evidence="3 4">DS994</strain>
    </source>
</reference>
<dbReference type="RefSeq" id="WP_307489462.1">
    <property type="nucleotide sequence ID" value="NZ_JAUSSY010000005.1"/>
</dbReference>
<comment type="caution">
    <text evidence="3">The sequence shown here is derived from an EMBL/GenBank/DDBJ whole genome shotgun (WGS) entry which is preliminary data.</text>
</comment>
<organism evidence="3 4">
    <name type="scientific">Pseudarthrobacter defluvii</name>
    <dbReference type="NCBI Taxonomy" id="410837"/>
    <lineage>
        <taxon>Bacteria</taxon>
        <taxon>Bacillati</taxon>
        <taxon>Actinomycetota</taxon>
        <taxon>Actinomycetes</taxon>
        <taxon>Micrococcales</taxon>
        <taxon>Micrococcaceae</taxon>
        <taxon>Pseudarthrobacter</taxon>
    </lineage>
</organism>
<proteinExistence type="predicted"/>
<feature type="domain" description="Isochorismatase-like" evidence="2">
    <location>
        <begin position="13"/>
        <end position="181"/>
    </location>
</feature>
<evidence type="ECO:0000256" key="1">
    <source>
        <dbReference type="ARBA" id="ARBA00022801"/>
    </source>
</evidence>
<keyword evidence="1" id="KW-0378">Hydrolase</keyword>
<evidence type="ECO:0000259" key="2">
    <source>
        <dbReference type="Pfam" id="PF00857"/>
    </source>
</evidence>
<dbReference type="Proteomes" id="UP001226389">
    <property type="component" value="Unassembled WGS sequence"/>
</dbReference>
<dbReference type="InterPro" id="IPR000868">
    <property type="entry name" value="Isochorismatase-like_dom"/>
</dbReference>
<name>A0ABT9UFN6_9MICC</name>
<dbReference type="Pfam" id="PF00857">
    <property type="entry name" value="Isochorismatase"/>
    <property type="match status" value="1"/>
</dbReference>
<dbReference type="CDD" id="cd00431">
    <property type="entry name" value="cysteine_hydrolases"/>
    <property type="match status" value="1"/>
</dbReference>
<dbReference type="InterPro" id="IPR036380">
    <property type="entry name" value="Isochorismatase-like_sf"/>
</dbReference>
<gene>
    <name evidence="3" type="ORF">J2T22_001619</name>
</gene>
<dbReference type="InterPro" id="IPR050272">
    <property type="entry name" value="Isochorismatase-like_hydrls"/>
</dbReference>
<dbReference type="SUPFAM" id="SSF52499">
    <property type="entry name" value="Isochorismatase-like hydrolases"/>
    <property type="match status" value="1"/>
</dbReference>
<dbReference type="PANTHER" id="PTHR43540">
    <property type="entry name" value="PEROXYUREIDOACRYLATE/UREIDOACRYLATE AMIDOHYDROLASE-RELATED"/>
    <property type="match status" value="1"/>
</dbReference>
<evidence type="ECO:0000313" key="4">
    <source>
        <dbReference type="Proteomes" id="UP001226389"/>
    </source>
</evidence>
<sequence>MDRTDPKAPTSRALILLDFQHDFLANDGRLPVARHHVDPVLAAARLAVDQARDRGDLIIKVGNEFRRQDVLGNLFRRRAAVAGSPGTAWDHRINVDGALYVPKSAGSAFTNPALEAALQACGVRTVAIAGLFAKGCVYATAAAALRRGYAVELLQDAIACSSDRSRAQSLERLSGQGATLT</sequence>
<dbReference type="Gene3D" id="3.40.50.850">
    <property type="entry name" value="Isochorismatase-like"/>
    <property type="match status" value="1"/>
</dbReference>
<accession>A0ABT9UFN6</accession>
<evidence type="ECO:0000313" key="3">
    <source>
        <dbReference type="EMBL" id="MDQ0118441.1"/>
    </source>
</evidence>
<keyword evidence="4" id="KW-1185">Reference proteome</keyword>
<protein>
    <submittedName>
        <fullName evidence="3">Nicotinamidase-related amidase</fullName>
    </submittedName>
</protein>
<dbReference type="EMBL" id="JAUSSY010000005">
    <property type="protein sequence ID" value="MDQ0118441.1"/>
    <property type="molecule type" value="Genomic_DNA"/>
</dbReference>